<dbReference type="STRING" id="121845.A0A3Q0IZX2"/>
<dbReference type="GO" id="GO:0034456">
    <property type="term" value="C:UTP-C complex"/>
    <property type="evidence" value="ECO:0007669"/>
    <property type="project" value="TreeGrafter"/>
</dbReference>
<dbReference type="GO" id="GO:0005694">
    <property type="term" value="C:chromosome"/>
    <property type="evidence" value="ECO:0007669"/>
    <property type="project" value="UniProtKB-SubCell"/>
</dbReference>
<dbReference type="InterPro" id="IPR005554">
    <property type="entry name" value="NOL6/Upt22"/>
</dbReference>
<evidence type="ECO:0000313" key="15">
    <source>
        <dbReference type="Proteomes" id="UP000079169"/>
    </source>
</evidence>
<comment type="subunit">
    <text evidence="9">Part of the small subunit (SSU) processome, composed of more than 70 proteins and the RNA chaperone small nucleolar RNA (snoRNA) U3.</text>
</comment>
<dbReference type="GeneID" id="103510377"/>
<dbReference type="PANTHER" id="PTHR17972:SF0">
    <property type="entry name" value="NUCLEOLAR PROTEIN 6"/>
    <property type="match status" value="1"/>
</dbReference>
<evidence type="ECO:0000256" key="5">
    <source>
        <dbReference type="ARBA" id="ARBA00022454"/>
    </source>
</evidence>
<dbReference type="Pfam" id="PF17404">
    <property type="entry name" value="Nrap_D3"/>
    <property type="match status" value="1"/>
</dbReference>
<dbReference type="InterPro" id="IPR035368">
    <property type="entry name" value="Nrap_D3"/>
</dbReference>
<evidence type="ECO:0000259" key="11">
    <source>
        <dbReference type="Pfam" id="PF03813"/>
    </source>
</evidence>
<protein>
    <recommendedName>
        <fullName evidence="4 10">Nucleolar protein 6</fullName>
    </recommendedName>
</protein>
<evidence type="ECO:0000256" key="1">
    <source>
        <dbReference type="ARBA" id="ARBA00004286"/>
    </source>
</evidence>
<evidence type="ECO:0000259" key="14">
    <source>
        <dbReference type="Pfam" id="PF17405"/>
    </source>
</evidence>
<keyword evidence="6 10" id="KW-0694">RNA-binding</keyword>
<evidence type="ECO:0000256" key="7">
    <source>
        <dbReference type="ARBA" id="ARBA00023242"/>
    </source>
</evidence>
<dbReference type="KEGG" id="dci:103510377"/>
<dbReference type="Pfam" id="PF17405">
    <property type="entry name" value="Nrap_D4"/>
    <property type="match status" value="1"/>
</dbReference>
<evidence type="ECO:0000256" key="8">
    <source>
        <dbReference type="ARBA" id="ARBA00035000"/>
    </source>
</evidence>
<comment type="subcellular location">
    <subcellularLocation>
        <location evidence="1">Chromosome</location>
    </subcellularLocation>
    <subcellularLocation>
        <location evidence="2 10">Nucleus</location>
        <location evidence="2 10">Nucleolus</location>
    </subcellularLocation>
</comment>
<name>A0A3Q0IZX2_DIACI</name>
<dbReference type="PANTHER" id="PTHR17972">
    <property type="entry name" value="NUCLEOLAR RNA-ASSOCIATED PROTEIN"/>
    <property type="match status" value="1"/>
</dbReference>
<keyword evidence="15" id="KW-1185">Reference proteome</keyword>
<comment type="similarity">
    <text evidence="3 10">Belongs to the NRAP family.</text>
</comment>
<evidence type="ECO:0000313" key="16">
    <source>
        <dbReference type="RefSeq" id="XP_026680233.1"/>
    </source>
</evidence>
<evidence type="ECO:0000256" key="6">
    <source>
        <dbReference type="ARBA" id="ARBA00022884"/>
    </source>
</evidence>
<evidence type="ECO:0000256" key="9">
    <source>
        <dbReference type="ARBA" id="ARBA00035020"/>
    </source>
</evidence>
<dbReference type="InterPro" id="IPR035082">
    <property type="entry name" value="Nrap_D1"/>
</dbReference>
<reference evidence="16" key="1">
    <citation type="submission" date="2025-08" db="UniProtKB">
        <authorList>
            <consortium name="RefSeq"/>
        </authorList>
    </citation>
    <scope>IDENTIFICATION</scope>
</reference>
<feature type="domain" description="Nrap protein" evidence="14">
    <location>
        <begin position="464"/>
        <end position="580"/>
    </location>
</feature>
<sequence>MPKRMLHTGDHLNERYWRKKLTYLSLIASHLTEHRTQLSILSVQYRTTGEPGLYCVSLLVTPEPSVGKKVKLNIIAVPEDKGNKLSRCYPQACNIRSEWLGKQIEGGATPHYNTLLARDMTVRQNYEYIKSSFERGGDNMRHAYLLLCVWLQQRQLSQGRGTLSQFTLSLYLCRLLARKKLNPSMSSYQMLRNVWVQLGSSEDWTSDGTDSEPVTMETYRQYFPVVFVDSTGLYNVTSDMSKDFYLLLKEEAKLAVSCLDDINLDSFRLLFMTPAPFLRQFDHYICFNNRDKLESVVSKYDHEGKCLDRGQGPVARFADLLVTFLKDSLEERLSSVTYRTYPVQVCTELGGEYKEGGEEDGSCLIVGIRLNSDACFKLIHRGPEANLPEAAQFRQLWGDKSELRRFKDGTVCEASVWGSNSDPWSVRRVVTREMIVYLLEKRWGLERKEGRGDFVYLANDVDTLIHKQHPGVGQEESTVAILKEWDTLARQLRDMNSLPLDICSVLPTAEVLRYSDPQPPVPYASEGSSLMSANTPVPPLVKPVEGVIEVSASGKWPEDINAIARLKAAFYLELAGRLKTITKATPNYLDVYQVRVSSFWFDESEGQMAGRPANTSTFTASQTRPHLCHTSISNIKEDHQKTDNIMDPRQVFGEHSLECFYPVHTSQF</sequence>
<evidence type="ECO:0000259" key="12">
    <source>
        <dbReference type="Pfam" id="PF17403"/>
    </source>
</evidence>
<evidence type="ECO:0000256" key="10">
    <source>
        <dbReference type="RuleBase" id="RU364032"/>
    </source>
</evidence>
<dbReference type="Pfam" id="PF03813">
    <property type="entry name" value="Nrap"/>
    <property type="match status" value="1"/>
</dbReference>
<keyword evidence="5" id="KW-0158">Chromosome</keyword>
<evidence type="ECO:0000256" key="2">
    <source>
        <dbReference type="ARBA" id="ARBA00004604"/>
    </source>
</evidence>
<dbReference type="GO" id="GO:0032040">
    <property type="term" value="C:small-subunit processome"/>
    <property type="evidence" value="ECO:0007669"/>
    <property type="project" value="TreeGrafter"/>
</dbReference>
<feature type="domain" description="Nrap protein" evidence="12">
    <location>
        <begin position="140"/>
        <end position="273"/>
    </location>
</feature>
<proteinExistence type="inferred from homology"/>
<keyword evidence="7 10" id="KW-0539">Nucleus</keyword>
<dbReference type="RefSeq" id="XP_026680233.1">
    <property type="nucleotide sequence ID" value="XM_026824432.1"/>
</dbReference>
<dbReference type="GO" id="GO:0003723">
    <property type="term" value="F:RNA binding"/>
    <property type="evidence" value="ECO:0007669"/>
    <property type="project" value="UniProtKB-KW"/>
</dbReference>
<dbReference type="GO" id="GO:0006409">
    <property type="term" value="P:tRNA export from nucleus"/>
    <property type="evidence" value="ECO:0007669"/>
    <property type="project" value="TreeGrafter"/>
</dbReference>
<dbReference type="InterPro" id="IPR035369">
    <property type="entry name" value="Nrap_D4"/>
</dbReference>
<feature type="domain" description="Nrap protein" evidence="11">
    <location>
        <begin position="1"/>
        <end position="133"/>
    </location>
</feature>
<dbReference type="PaxDb" id="121845-A0A3Q0IZX2"/>
<evidence type="ECO:0000256" key="4">
    <source>
        <dbReference type="ARBA" id="ARBA00016437"/>
    </source>
</evidence>
<dbReference type="InterPro" id="IPR035367">
    <property type="entry name" value="Nrap_D2"/>
</dbReference>
<evidence type="ECO:0000256" key="3">
    <source>
        <dbReference type="ARBA" id="ARBA00006674"/>
    </source>
</evidence>
<dbReference type="GO" id="GO:0006364">
    <property type="term" value="P:rRNA processing"/>
    <property type="evidence" value="ECO:0007669"/>
    <property type="project" value="TreeGrafter"/>
</dbReference>
<accession>A0A3Q0IZX2</accession>
<dbReference type="Proteomes" id="UP000079169">
    <property type="component" value="Unplaced"/>
</dbReference>
<evidence type="ECO:0000259" key="13">
    <source>
        <dbReference type="Pfam" id="PF17404"/>
    </source>
</evidence>
<feature type="domain" description="Nrap protein" evidence="13">
    <location>
        <begin position="278"/>
        <end position="442"/>
    </location>
</feature>
<comment type="function">
    <text evidence="8">Part of the small subunit (SSU) processome, first precursor of the small eukaryotic ribosomal subunit. During the assembly of the SSU processome in the nucleolus, many ribosome biogenesis factors, an RNA chaperone and ribosomal proteins associate with the nascent pre-rRNA and work in concert to generate RNA folding, modifications, rearrangements and cleavage as well as targeted degradation of pre-ribosomal RNA by the RNA exosome.</text>
</comment>
<organism evidence="15 16">
    <name type="scientific">Diaphorina citri</name>
    <name type="common">Asian citrus psyllid</name>
    <dbReference type="NCBI Taxonomy" id="121845"/>
    <lineage>
        <taxon>Eukaryota</taxon>
        <taxon>Metazoa</taxon>
        <taxon>Ecdysozoa</taxon>
        <taxon>Arthropoda</taxon>
        <taxon>Hexapoda</taxon>
        <taxon>Insecta</taxon>
        <taxon>Pterygota</taxon>
        <taxon>Neoptera</taxon>
        <taxon>Paraneoptera</taxon>
        <taxon>Hemiptera</taxon>
        <taxon>Sternorrhyncha</taxon>
        <taxon>Psylloidea</taxon>
        <taxon>Psyllidae</taxon>
        <taxon>Diaphorininae</taxon>
        <taxon>Diaphorina</taxon>
    </lineage>
</organism>
<dbReference type="GO" id="GO:0032545">
    <property type="term" value="C:CURI complex"/>
    <property type="evidence" value="ECO:0007669"/>
    <property type="project" value="TreeGrafter"/>
</dbReference>
<dbReference type="AlphaFoldDB" id="A0A3Q0IZX2"/>
<gene>
    <name evidence="16" type="primary">LOC103510377</name>
</gene>
<dbReference type="Gene3D" id="1.10.1410.10">
    <property type="match status" value="1"/>
</dbReference>
<dbReference type="Pfam" id="PF17403">
    <property type="entry name" value="Nrap_D2"/>
    <property type="match status" value="1"/>
</dbReference>